<dbReference type="PRINTS" id="PR00344">
    <property type="entry name" value="BCTRLSENSOR"/>
</dbReference>
<evidence type="ECO:0000256" key="3">
    <source>
        <dbReference type="ARBA" id="ARBA00022553"/>
    </source>
</evidence>
<dbReference type="InterPro" id="IPR029016">
    <property type="entry name" value="GAF-like_dom_sf"/>
</dbReference>
<dbReference type="InterPro" id="IPR005467">
    <property type="entry name" value="His_kinase_dom"/>
</dbReference>
<reference evidence="10" key="1">
    <citation type="submission" date="2023-04" db="EMBL/GenBank/DDBJ databases">
        <title>Black Yeasts Isolated from many extreme environments.</title>
        <authorList>
            <person name="Coleine C."/>
            <person name="Stajich J.E."/>
            <person name="Selbmann L."/>
        </authorList>
    </citation>
    <scope>NUCLEOTIDE SEQUENCE</scope>
    <source>
        <strain evidence="10">CCFEE 5312</strain>
    </source>
</reference>
<dbReference type="Pfam" id="PF00512">
    <property type="entry name" value="HisKA"/>
    <property type="match status" value="1"/>
</dbReference>
<evidence type="ECO:0000256" key="5">
    <source>
        <dbReference type="ARBA" id="ARBA00022777"/>
    </source>
</evidence>
<dbReference type="PROSITE" id="PS50110">
    <property type="entry name" value="RESPONSE_REGULATORY"/>
    <property type="match status" value="1"/>
</dbReference>
<feature type="domain" description="Response regulatory" evidence="9">
    <location>
        <begin position="959"/>
        <end position="1090"/>
    </location>
</feature>
<dbReference type="SMART" id="SM00387">
    <property type="entry name" value="HATPase_c"/>
    <property type="match status" value="1"/>
</dbReference>
<dbReference type="Gene3D" id="3.30.450.40">
    <property type="match status" value="1"/>
</dbReference>
<comment type="caution">
    <text evidence="10">The sequence shown here is derived from an EMBL/GenBank/DDBJ whole genome shotgun (WGS) entry which is preliminary data.</text>
</comment>
<evidence type="ECO:0000313" key="11">
    <source>
        <dbReference type="Proteomes" id="UP001271007"/>
    </source>
</evidence>
<comment type="catalytic activity">
    <reaction evidence="1">
        <text>ATP + protein L-histidine = ADP + protein N-phospho-L-histidine.</text>
        <dbReference type="EC" id="2.7.13.3"/>
    </reaction>
</comment>
<dbReference type="SMART" id="SM00388">
    <property type="entry name" value="HisKA"/>
    <property type="match status" value="1"/>
</dbReference>
<dbReference type="Gene3D" id="1.10.287.130">
    <property type="match status" value="1"/>
</dbReference>
<dbReference type="InterPro" id="IPR011006">
    <property type="entry name" value="CheY-like_superfamily"/>
</dbReference>
<dbReference type="InterPro" id="IPR004358">
    <property type="entry name" value="Sig_transdc_His_kin-like_C"/>
</dbReference>
<dbReference type="Pfam" id="PF01590">
    <property type="entry name" value="GAF"/>
    <property type="match status" value="1"/>
</dbReference>
<dbReference type="InterPro" id="IPR036097">
    <property type="entry name" value="HisK_dim/P_sf"/>
</dbReference>
<dbReference type="InterPro" id="IPR003594">
    <property type="entry name" value="HATPase_dom"/>
</dbReference>
<accession>A0AAJ0DDY4</accession>
<dbReference type="SUPFAM" id="SSF47384">
    <property type="entry name" value="Homodimeric domain of signal transducing histidine kinase"/>
    <property type="match status" value="1"/>
</dbReference>
<dbReference type="SMART" id="SM00448">
    <property type="entry name" value="REC"/>
    <property type="match status" value="1"/>
</dbReference>
<dbReference type="AlphaFoldDB" id="A0AAJ0DDY4"/>
<dbReference type="Pfam" id="PF00072">
    <property type="entry name" value="Response_reg"/>
    <property type="match status" value="1"/>
</dbReference>
<dbReference type="PROSITE" id="PS50109">
    <property type="entry name" value="HIS_KIN"/>
    <property type="match status" value="1"/>
</dbReference>
<dbReference type="CDD" id="cd00082">
    <property type="entry name" value="HisKA"/>
    <property type="match status" value="1"/>
</dbReference>
<evidence type="ECO:0000256" key="7">
    <source>
        <dbReference type="SAM" id="MobiDB-lite"/>
    </source>
</evidence>
<sequence length="1090" mass="118718">MVSRAQEREVHRYYQPWLSAQGSSLNVASQVDSIGQLELSAQGYQPQAAPDKALLTFAQLAVSRLNVKRAMVSLIDTTSQMILAEATRNLSLTTSNDLWLGSTVLTRPSAVCEHCFTNDATARSNDGQAYTCRGLIVDDCRFDDRFKDRPYVVQEPGVRFYAGVAIVSRSGHAIGAYAISDDHPRNGLSVEELKFLEETAAAIMEHLEWARDRVDRFKGERVVRGMASFIEGCSSMDGRSDPKAADTPPAAFPQPKDNGAPTARPQVATRNSYRQLKKDSISALYGRAADTIRESTLADGAVIIGTAPGSDIRVPEHTRTQSGTPDTPPLPSAPSPGSDSFSHDTSDSEASPLARPCKVLAVSVANEEIELSYDASITLGTLERYFQLHPRGKKFYFSEKGSDFVSGDDVNNTNNSSRRVRKKRGLDHRELLEKLRNATDMIFLPLYDYAEEKLVAACFLWTAALTGRTMGLNEDLTYLRAFASSIMSEVAKSNTQKQETSKTTFTASMSRELRSPLHGILGAAELLKDSAQDSFQAGLLTSISTCGKTLLDTLNHVLDYSKINKLGRIHMRRFAKNNTASSASSDSALESMSITAEVDLGVLVEEVAETICAGHSYKSVIDVPSTSMSIPATSQPAPEAMEPQQEGQIISTLDTSLAVSVLLDISPRQSWLVRTQPGALRRIIMNLLGNSLKYTANGFVALSLRAQESLRDGRMDTLIRVVDSGKGMSEDFLREKLFVPFSQEDPYQAETGLGLSIVKQIVDSVGGSIDVKSQQGTGTAIDIRVSLTESLAQSLTVPPQDLLNIASQTKGMNMVILDPFSPTSDGALSGRITSLKRLSVLFVRAEPPPIERLISKHMHRGEGPKPHHDIPVIIVCLNAEHAVSVAREQGPTLSKLGCHVEIISQPCGPRKLAKVLEFCLQKKKESPADHYGSTASFNDMTKGENEHIQPCEGEENVPHILLVDDNKINLQLLVVFMKKLKFSYIEAANGQEAVDAFKDACLPGPCSVGPGRRFDAVLMDISMPVMDGMESTTCIWERKKENGLKRTSVIALTGLASAQAQEDAMASGVDIFLAKPVRFSRLKTLLAVAD</sequence>
<dbReference type="GO" id="GO:0009927">
    <property type="term" value="F:histidine phosphotransfer kinase activity"/>
    <property type="evidence" value="ECO:0007669"/>
    <property type="project" value="TreeGrafter"/>
</dbReference>
<feature type="domain" description="Histidine kinase" evidence="8">
    <location>
        <begin position="508"/>
        <end position="789"/>
    </location>
</feature>
<dbReference type="Gene3D" id="3.40.50.2300">
    <property type="match status" value="1"/>
</dbReference>
<dbReference type="SUPFAM" id="SSF55781">
    <property type="entry name" value="GAF domain-like"/>
    <property type="match status" value="1"/>
</dbReference>
<dbReference type="FunFam" id="3.30.450.40:FF:000083">
    <property type="entry name" value="Sensor histidine kinase/response regulator, putative (AFU_orthologue AFUA_4G00660)"/>
    <property type="match status" value="1"/>
</dbReference>
<dbReference type="Gene3D" id="3.30.565.10">
    <property type="entry name" value="Histidine kinase-like ATPase, C-terminal domain"/>
    <property type="match status" value="1"/>
</dbReference>
<feature type="region of interest" description="Disordered" evidence="7">
    <location>
        <begin position="233"/>
        <end position="273"/>
    </location>
</feature>
<keyword evidence="11" id="KW-1185">Reference proteome</keyword>
<dbReference type="FunFam" id="1.10.287.130:FF:000023">
    <property type="entry name" value="Sensor histidine kinase/response regulator, putative"/>
    <property type="match status" value="1"/>
</dbReference>
<dbReference type="PANTHER" id="PTHR43047">
    <property type="entry name" value="TWO-COMPONENT HISTIDINE PROTEIN KINASE"/>
    <property type="match status" value="1"/>
</dbReference>
<organism evidence="10 11">
    <name type="scientific">Extremus antarcticus</name>
    <dbReference type="NCBI Taxonomy" id="702011"/>
    <lineage>
        <taxon>Eukaryota</taxon>
        <taxon>Fungi</taxon>
        <taxon>Dikarya</taxon>
        <taxon>Ascomycota</taxon>
        <taxon>Pezizomycotina</taxon>
        <taxon>Dothideomycetes</taxon>
        <taxon>Dothideomycetidae</taxon>
        <taxon>Mycosphaerellales</taxon>
        <taxon>Extremaceae</taxon>
        <taxon>Extremus</taxon>
    </lineage>
</organism>
<evidence type="ECO:0000256" key="6">
    <source>
        <dbReference type="PROSITE-ProRule" id="PRU00169"/>
    </source>
</evidence>
<keyword evidence="5" id="KW-0418">Kinase</keyword>
<evidence type="ECO:0000259" key="8">
    <source>
        <dbReference type="PROSITE" id="PS50109"/>
    </source>
</evidence>
<evidence type="ECO:0000256" key="2">
    <source>
        <dbReference type="ARBA" id="ARBA00012438"/>
    </source>
</evidence>
<dbReference type="EMBL" id="JAWDJX010000023">
    <property type="protein sequence ID" value="KAK3052016.1"/>
    <property type="molecule type" value="Genomic_DNA"/>
</dbReference>
<dbReference type="InterPro" id="IPR001789">
    <property type="entry name" value="Sig_transdc_resp-reg_receiver"/>
</dbReference>
<feature type="modified residue" description="4-aspartylphosphate" evidence="6">
    <location>
        <position position="1020"/>
    </location>
</feature>
<gene>
    <name evidence="10" type="ORF">LTR09_006970</name>
</gene>
<dbReference type="Proteomes" id="UP001271007">
    <property type="component" value="Unassembled WGS sequence"/>
</dbReference>
<dbReference type="EC" id="2.7.13.3" evidence="2"/>
<evidence type="ECO:0000256" key="1">
    <source>
        <dbReference type="ARBA" id="ARBA00000085"/>
    </source>
</evidence>
<dbReference type="GO" id="GO:0005886">
    <property type="term" value="C:plasma membrane"/>
    <property type="evidence" value="ECO:0007669"/>
    <property type="project" value="TreeGrafter"/>
</dbReference>
<dbReference type="InterPro" id="IPR003661">
    <property type="entry name" value="HisK_dim/P_dom"/>
</dbReference>
<dbReference type="CDD" id="cd17546">
    <property type="entry name" value="REC_hyHK_CKI1_RcsC-like"/>
    <property type="match status" value="1"/>
</dbReference>
<feature type="region of interest" description="Disordered" evidence="7">
    <location>
        <begin position="307"/>
        <end position="352"/>
    </location>
</feature>
<dbReference type="SUPFAM" id="SSF52172">
    <property type="entry name" value="CheY-like"/>
    <property type="match status" value="1"/>
</dbReference>
<dbReference type="Pfam" id="PF02518">
    <property type="entry name" value="HATPase_c"/>
    <property type="match status" value="1"/>
</dbReference>
<dbReference type="PANTHER" id="PTHR43047:SF72">
    <property type="entry name" value="OSMOSENSING HISTIDINE PROTEIN KINASE SLN1"/>
    <property type="match status" value="1"/>
</dbReference>
<evidence type="ECO:0000313" key="10">
    <source>
        <dbReference type="EMBL" id="KAK3052016.1"/>
    </source>
</evidence>
<protein>
    <recommendedName>
        <fullName evidence="2">histidine kinase</fullName>
        <ecNumber evidence="2">2.7.13.3</ecNumber>
    </recommendedName>
</protein>
<dbReference type="InterPro" id="IPR003018">
    <property type="entry name" value="GAF"/>
</dbReference>
<dbReference type="GO" id="GO:0000155">
    <property type="term" value="F:phosphorelay sensor kinase activity"/>
    <property type="evidence" value="ECO:0007669"/>
    <property type="project" value="InterPro"/>
</dbReference>
<evidence type="ECO:0000256" key="4">
    <source>
        <dbReference type="ARBA" id="ARBA00022679"/>
    </source>
</evidence>
<dbReference type="InterPro" id="IPR036890">
    <property type="entry name" value="HATPase_C_sf"/>
</dbReference>
<proteinExistence type="predicted"/>
<keyword evidence="3 6" id="KW-0597">Phosphoprotein</keyword>
<name>A0AAJ0DDY4_9PEZI</name>
<evidence type="ECO:0000259" key="9">
    <source>
        <dbReference type="PROSITE" id="PS50110"/>
    </source>
</evidence>
<dbReference type="SUPFAM" id="SSF55874">
    <property type="entry name" value="ATPase domain of HSP90 chaperone/DNA topoisomerase II/histidine kinase"/>
    <property type="match status" value="1"/>
</dbReference>
<keyword evidence="4" id="KW-0808">Transferase</keyword>